<evidence type="ECO:0000256" key="3">
    <source>
        <dbReference type="ARBA" id="ARBA00011131"/>
    </source>
</evidence>
<evidence type="ECO:0000256" key="1">
    <source>
        <dbReference type="ARBA" id="ARBA00004651"/>
    </source>
</evidence>
<name>A0A9X3E7T3_9LACO</name>
<evidence type="ECO:0000256" key="7">
    <source>
        <dbReference type="ARBA" id="ARBA00022692"/>
    </source>
</evidence>
<feature type="transmembrane region" description="Helical" evidence="12">
    <location>
        <begin position="234"/>
        <end position="256"/>
    </location>
</feature>
<evidence type="ECO:0000256" key="12">
    <source>
        <dbReference type="SAM" id="Phobius"/>
    </source>
</evidence>
<evidence type="ECO:0000256" key="8">
    <source>
        <dbReference type="ARBA" id="ARBA00022989"/>
    </source>
</evidence>
<evidence type="ECO:0000256" key="11">
    <source>
        <dbReference type="SAM" id="MobiDB-lite"/>
    </source>
</evidence>
<dbReference type="AlphaFoldDB" id="A0A9X3E7T3"/>
<feature type="region of interest" description="Disordered" evidence="11">
    <location>
        <begin position="73"/>
        <end position="93"/>
    </location>
</feature>
<evidence type="ECO:0000256" key="5">
    <source>
        <dbReference type="ARBA" id="ARBA00022448"/>
    </source>
</evidence>
<keyword evidence="8 12" id="KW-1133">Transmembrane helix</keyword>
<dbReference type="InterPro" id="IPR003838">
    <property type="entry name" value="ABC3_permease_C"/>
</dbReference>
<sequence>MFLALNEIRHEKMRYGLIVSVISLVSFLIFILSALSLGLANQNTAAIDSWKTTSALMTKNANGNMGQSLMTKNQLDSTSKSDDTAQVGISPTNFKRTNSSTSQSVQFIGVNFNEYIFKDLTVTMGHLPKNKSEIVISDKLNDLKIGDRVYIGLDNNSFKIVGKVSDAQYNMAPVIYGSINNWAVIKGVGNQFYGSGLISKEKLPTKNLSSDLVIYDKSTFLSKLPGYAAQNTTFAFMIVFLIIISLVVVTIFLYILTIQKLPNLAVLRAQGIPSKYLLKNTFGETLLIMITSVVLGLILTTISGILIPAGVPMYFNIPLIAGVGIGIVITGLIGSLIPMKIIAKIDPVSAIGG</sequence>
<evidence type="ECO:0000256" key="10">
    <source>
        <dbReference type="ARBA" id="ARBA00024973"/>
    </source>
</evidence>
<keyword evidence="5" id="KW-0813">Transport</keyword>
<dbReference type="GO" id="GO:0005886">
    <property type="term" value="C:plasma membrane"/>
    <property type="evidence" value="ECO:0007669"/>
    <property type="project" value="UniProtKB-SubCell"/>
</dbReference>
<reference evidence="14" key="1">
    <citation type="submission" date="2018-08" db="EMBL/GenBank/DDBJ databases">
        <title>Draft genome sequences of Leuconostoc spp. and Weissella spp. with biocontrol potential.</title>
        <authorList>
            <person name="Lo R."/>
            <person name="Ho V.T.T."/>
            <person name="Turner M.S."/>
        </authorList>
    </citation>
    <scope>NUCLEOTIDE SEQUENCE</scope>
    <source>
        <strain evidence="14">156</strain>
    </source>
</reference>
<evidence type="ECO:0000256" key="2">
    <source>
        <dbReference type="ARBA" id="ARBA00008697"/>
    </source>
</evidence>
<feature type="transmembrane region" description="Helical" evidence="12">
    <location>
        <begin position="285"/>
        <end position="307"/>
    </location>
</feature>
<dbReference type="Pfam" id="PF02687">
    <property type="entry name" value="FtsX"/>
    <property type="match status" value="1"/>
</dbReference>
<proteinExistence type="inferred from homology"/>
<feature type="transmembrane region" description="Helical" evidence="12">
    <location>
        <begin position="313"/>
        <end position="337"/>
    </location>
</feature>
<evidence type="ECO:0000256" key="4">
    <source>
        <dbReference type="ARBA" id="ARBA00016962"/>
    </source>
</evidence>
<comment type="caution">
    <text evidence="14">The sequence shown here is derived from an EMBL/GenBank/DDBJ whole genome shotgun (WGS) entry which is preliminary data.</text>
</comment>
<keyword evidence="6" id="KW-1003">Cell membrane</keyword>
<evidence type="ECO:0000313" key="14">
    <source>
        <dbReference type="EMBL" id="MCX7578870.1"/>
    </source>
</evidence>
<gene>
    <name evidence="14" type="ORF">D0502_05665</name>
</gene>
<evidence type="ECO:0000313" key="15">
    <source>
        <dbReference type="Proteomes" id="UP001080333"/>
    </source>
</evidence>
<dbReference type="InterPro" id="IPR051125">
    <property type="entry name" value="ABC-4/HrtB_transporter"/>
</dbReference>
<comment type="similarity">
    <text evidence="2">Belongs to the ABC-4 integral membrane protein family. HrtB subfamily.</text>
</comment>
<dbReference type="PANTHER" id="PTHR43738:SF1">
    <property type="entry name" value="HEMIN TRANSPORT SYSTEM PERMEASE PROTEIN HRTB-RELATED"/>
    <property type="match status" value="1"/>
</dbReference>
<feature type="domain" description="ABC3 transporter permease C-terminal" evidence="13">
    <location>
        <begin position="236"/>
        <end position="347"/>
    </location>
</feature>
<comment type="subunit">
    <text evidence="3">The complex is composed of two ATP-binding proteins (HrtA), two transmembrane proteins (HrtB) and a solute-binding protein.</text>
</comment>
<dbReference type="RefSeq" id="WP_267287086.1">
    <property type="nucleotide sequence ID" value="NZ_QVOQ01000011.1"/>
</dbReference>
<dbReference type="EMBL" id="QVOQ01000011">
    <property type="protein sequence ID" value="MCX7578870.1"/>
    <property type="molecule type" value="Genomic_DNA"/>
</dbReference>
<organism evidence="14 15">
    <name type="scientific">Leuconostoc falkenbergense</name>
    <dbReference type="NCBI Taxonomy" id="2766470"/>
    <lineage>
        <taxon>Bacteria</taxon>
        <taxon>Bacillati</taxon>
        <taxon>Bacillota</taxon>
        <taxon>Bacilli</taxon>
        <taxon>Lactobacillales</taxon>
        <taxon>Lactobacillaceae</taxon>
        <taxon>Leuconostoc</taxon>
    </lineage>
</organism>
<evidence type="ECO:0000256" key="9">
    <source>
        <dbReference type="ARBA" id="ARBA00023136"/>
    </source>
</evidence>
<keyword evidence="9 12" id="KW-0472">Membrane</keyword>
<comment type="function">
    <text evidence="10">Part of the ABC transporter complex hrt involved in hemin import. Responsible for the translocation of the substrate across the membrane.</text>
</comment>
<feature type="transmembrane region" description="Helical" evidence="12">
    <location>
        <begin position="15"/>
        <end position="39"/>
    </location>
</feature>
<accession>A0A9X3E7T3</accession>
<comment type="subcellular location">
    <subcellularLocation>
        <location evidence="1">Cell membrane</location>
        <topology evidence="1">Multi-pass membrane protein</topology>
    </subcellularLocation>
</comment>
<dbReference type="PANTHER" id="PTHR43738">
    <property type="entry name" value="ABC TRANSPORTER, MEMBRANE PROTEIN"/>
    <property type="match status" value="1"/>
</dbReference>
<protein>
    <recommendedName>
        <fullName evidence="4">Putative hemin transport system permease protein HrtB</fullName>
    </recommendedName>
</protein>
<evidence type="ECO:0000259" key="13">
    <source>
        <dbReference type="Pfam" id="PF02687"/>
    </source>
</evidence>
<evidence type="ECO:0000256" key="6">
    <source>
        <dbReference type="ARBA" id="ARBA00022475"/>
    </source>
</evidence>
<keyword evidence="7 12" id="KW-0812">Transmembrane</keyword>
<dbReference type="Proteomes" id="UP001080333">
    <property type="component" value="Unassembled WGS sequence"/>
</dbReference>